<name>A0A4S3M0S7_9FLAO</name>
<dbReference type="AlphaFoldDB" id="A0A4S3M0S7"/>
<dbReference type="RefSeq" id="WP_136336625.1">
    <property type="nucleotide sequence ID" value="NZ_QXMP01000003.1"/>
</dbReference>
<gene>
    <name evidence="1" type="ORF">E7Z59_12220</name>
</gene>
<proteinExistence type="predicted"/>
<dbReference type="Gene3D" id="3.40.50.1820">
    <property type="entry name" value="alpha/beta hydrolase"/>
    <property type="match status" value="1"/>
</dbReference>
<dbReference type="Proteomes" id="UP000305939">
    <property type="component" value="Unassembled WGS sequence"/>
</dbReference>
<dbReference type="OrthoDB" id="1123157at2"/>
<accession>A0A4S3M0S7</accession>
<comment type="caution">
    <text evidence="1">The sequence shown here is derived from an EMBL/GenBank/DDBJ whole genome shotgun (WGS) entry which is preliminary data.</text>
</comment>
<sequence length="463" mass="53321">MNGIKRWLIVLAGIPGFVWGQAEVFKGRVVDSVEVTQGTFLSYYLPVNYDEKSSWPVIYSFDPSGNSHKAVASFQDAAEKYGYIVLSCDAIKNGSYQENYKHARDLFEASETMFNLDTVNQFTAGFSGGGRLAMAIAGLSNDISGVISAGAGLSTASTNWLRNHPFIFIGISGNEDFNYTEVKMTERIFTALKYPIEIITFEGGHEWPPSEVIEKAVRDLSVLMFSRGKLKYTEEKLSEIWEEELTYNTTLQKKGHWVWAYKDLEKKRDWYAIYDRDNELKDMQRDIRRNKQYRSQRSEMKYVDEIEALYLQEYVDFLIEDIRAGELEALGYWDQELSQFDRSFTKSKKEAEKDMSVRIKSMLEVIALQAKTSLEEPEAFDQLLFINIFLTLLDDQDHGAYLEAVRLAVATGKYDVALYYTDKLLETGFKDIDRLRNYPGITLLRIQPEFGDVLLKYGFKPRF</sequence>
<keyword evidence="2" id="KW-1185">Reference proteome</keyword>
<dbReference type="InterPro" id="IPR029058">
    <property type="entry name" value="AB_hydrolase_fold"/>
</dbReference>
<dbReference type="EMBL" id="SSMC01000003">
    <property type="protein sequence ID" value="THD66553.1"/>
    <property type="molecule type" value="Genomic_DNA"/>
</dbReference>
<evidence type="ECO:0000313" key="2">
    <source>
        <dbReference type="Proteomes" id="UP000305939"/>
    </source>
</evidence>
<dbReference type="SUPFAM" id="SSF53474">
    <property type="entry name" value="alpha/beta-Hydrolases"/>
    <property type="match status" value="1"/>
</dbReference>
<organism evidence="1 2">
    <name type="scientific">Robertkochia marina</name>
    <dbReference type="NCBI Taxonomy" id="1227945"/>
    <lineage>
        <taxon>Bacteria</taxon>
        <taxon>Pseudomonadati</taxon>
        <taxon>Bacteroidota</taxon>
        <taxon>Flavobacteriia</taxon>
        <taxon>Flavobacteriales</taxon>
        <taxon>Flavobacteriaceae</taxon>
        <taxon>Robertkochia</taxon>
    </lineage>
</organism>
<protein>
    <recommendedName>
        <fullName evidence="3">Alpha/beta hydrolase</fullName>
    </recommendedName>
</protein>
<evidence type="ECO:0008006" key="3">
    <source>
        <dbReference type="Google" id="ProtNLM"/>
    </source>
</evidence>
<reference evidence="1 2" key="1">
    <citation type="submission" date="2019-04" db="EMBL/GenBank/DDBJ databases">
        <title>Draft genome sequence of Robertkochia marina CC-AMO-30D.</title>
        <authorList>
            <person name="Hameed A."/>
            <person name="Lin S.-Y."/>
            <person name="Shahina M."/>
            <person name="Lai W.-A."/>
            <person name="Young C.-C."/>
        </authorList>
    </citation>
    <scope>NUCLEOTIDE SEQUENCE [LARGE SCALE GENOMIC DNA]</scope>
    <source>
        <strain evidence="1 2">CC-AMO-30D</strain>
    </source>
</reference>
<evidence type="ECO:0000313" key="1">
    <source>
        <dbReference type="EMBL" id="THD66553.1"/>
    </source>
</evidence>